<dbReference type="Gene3D" id="2.60.40.10">
    <property type="entry name" value="Immunoglobulins"/>
    <property type="match status" value="1"/>
</dbReference>
<dbReference type="STRING" id="151549.A0A4C1WAS5"/>
<dbReference type="InterPro" id="IPR013783">
    <property type="entry name" value="Ig-like_fold"/>
</dbReference>
<protein>
    <submittedName>
        <fullName evidence="1">Uncharacterized protein</fullName>
    </submittedName>
</protein>
<reference evidence="1 2" key="1">
    <citation type="journal article" date="2019" name="Commun. Biol.">
        <title>The bagworm genome reveals a unique fibroin gene that provides high tensile strength.</title>
        <authorList>
            <person name="Kono N."/>
            <person name="Nakamura H."/>
            <person name="Ohtoshi R."/>
            <person name="Tomita M."/>
            <person name="Numata K."/>
            <person name="Arakawa K."/>
        </authorList>
    </citation>
    <scope>NUCLEOTIDE SEQUENCE [LARGE SCALE GENOMIC DNA]</scope>
</reference>
<dbReference type="OrthoDB" id="10039395at2759"/>
<accession>A0A4C1WAS5</accession>
<comment type="caution">
    <text evidence="1">The sequence shown here is derived from an EMBL/GenBank/DDBJ whole genome shotgun (WGS) entry which is preliminary data.</text>
</comment>
<name>A0A4C1WAS5_EUMVA</name>
<dbReference type="Proteomes" id="UP000299102">
    <property type="component" value="Unassembled WGS sequence"/>
</dbReference>
<keyword evidence="2" id="KW-1185">Reference proteome</keyword>
<evidence type="ECO:0000313" key="1">
    <source>
        <dbReference type="EMBL" id="GBP48488.1"/>
    </source>
</evidence>
<proteinExistence type="predicted"/>
<gene>
    <name evidence="1" type="ORF">EVAR_16157_1</name>
</gene>
<dbReference type="AlphaFoldDB" id="A0A4C1WAS5"/>
<dbReference type="EMBL" id="BGZK01000525">
    <property type="protein sequence ID" value="GBP48488.1"/>
    <property type="molecule type" value="Genomic_DNA"/>
</dbReference>
<organism evidence="1 2">
    <name type="scientific">Eumeta variegata</name>
    <name type="common">Bagworm moth</name>
    <name type="synonym">Eumeta japonica</name>
    <dbReference type="NCBI Taxonomy" id="151549"/>
    <lineage>
        <taxon>Eukaryota</taxon>
        <taxon>Metazoa</taxon>
        <taxon>Ecdysozoa</taxon>
        <taxon>Arthropoda</taxon>
        <taxon>Hexapoda</taxon>
        <taxon>Insecta</taxon>
        <taxon>Pterygota</taxon>
        <taxon>Neoptera</taxon>
        <taxon>Endopterygota</taxon>
        <taxon>Lepidoptera</taxon>
        <taxon>Glossata</taxon>
        <taxon>Ditrysia</taxon>
        <taxon>Tineoidea</taxon>
        <taxon>Psychidae</taxon>
        <taxon>Oiketicinae</taxon>
        <taxon>Eumeta</taxon>
    </lineage>
</organism>
<evidence type="ECO:0000313" key="2">
    <source>
        <dbReference type="Proteomes" id="UP000299102"/>
    </source>
</evidence>
<sequence length="186" mass="21046">MDCLMQSTHGPMPNCRFLGSKVWMDMAKPSELLVEYETLIFREGKTVKVAYGFDALCAPRQSRQAGGGGARVESGRVINHLNWKTLQRGKLNCIQRFAERPCYTEVNPGEDALLKCRIADKKGVCSWQKDNKCKRDRCITSLGRLSIACSTLSLARSAQAERDNESCFFFIEDDSSMSRMFPTEWL</sequence>